<dbReference type="AlphaFoldDB" id="A0A0A9CR04"/>
<protein>
    <submittedName>
        <fullName evidence="1">Uncharacterized protein</fullName>
    </submittedName>
</protein>
<reference evidence="1" key="2">
    <citation type="journal article" date="2015" name="Data Brief">
        <title>Shoot transcriptome of the giant reed, Arundo donax.</title>
        <authorList>
            <person name="Barrero R.A."/>
            <person name="Guerrero F.D."/>
            <person name="Moolhuijzen P."/>
            <person name="Goolsby J.A."/>
            <person name="Tidwell J."/>
            <person name="Bellgard S.E."/>
            <person name="Bellgard M.I."/>
        </authorList>
    </citation>
    <scope>NUCLEOTIDE SEQUENCE</scope>
    <source>
        <tissue evidence="1">Shoot tissue taken approximately 20 cm above the soil surface</tissue>
    </source>
</reference>
<proteinExistence type="predicted"/>
<dbReference type="EMBL" id="GBRH01219146">
    <property type="protein sequence ID" value="JAD78749.1"/>
    <property type="molecule type" value="Transcribed_RNA"/>
</dbReference>
<sequence length="86" mass="9774">MKMLLPLQQQLPRPHRYLRIPAPMGKSSPLRQGGSAAVGARQNWPLLLAPPLPPTWCSLRSQCSCLYQCLSRWRTPSLHCPRLQCQ</sequence>
<reference evidence="1" key="1">
    <citation type="submission" date="2014-09" db="EMBL/GenBank/DDBJ databases">
        <authorList>
            <person name="Magalhaes I.L.F."/>
            <person name="Oliveira U."/>
            <person name="Santos F.R."/>
            <person name="Vidigal T.H.D.A."/>
            <person name="Brescovit A.D."/>
            <person name="Santos A.J."/>
        </authorList>
    </citation>
    <scope>NUCLEOTIDE SEQUENCE</scope>
    <source>
        <tissue evidence="1">Shoot tissue taken approximately 20 cm above the soil surface</tissue>
    </source>
</reference>
<accession>A0A0A9CR04</accession>
<organism evidence="1">
    <name type="scientific">Arundo donax</name>
    <name type="common">Giant reed</name>
    <name type="synonym">Donax arundinaceus</name>
    <dbReference type="NCBI Taxonomy" id="35708"/>
    <lineage>
        <taxon>Eukaryota</taxon>
        <taxon>Viridiplantae</taxon>
        <taxon>Streptophyta</taxon>
        <taxon>Embryophyta</taxon>
        <taxon>Tracheophyta</taxon>
        <taxon>Spermatophyta</taxon>
        <taxon>Magnoliopsida</taxon>
        <taxon>Liliopsida</taxon>
        <taxon>Poales</taxon>
        <taxon>Poaceae</taxon>
        <taxon>PACMAD clade</taxon>
        <taxon>Arundinoideae</taxon>
        <taxon>Arundineae</taxon>
        <taxon>Arundo</taxon>
    </lineage>
</organism>
<evidence type="ECO:0000313" key="1">
    <source>
        <dbReference type="EMBL" id="JAD78749.1"/>
    </source>
</evidence>
<name>A0A0A9CR04_ARUDO</name>